<dbReference type="FunFam" id="3.40.50.300:FF:000014">
    <property type="entry name" value="DNA polymerase III subunit gamma/tau"/>
    <property type="match status" value="1"/>
</dbReference>
<feature type="compositionally biased region" description="Basic and acidic residues" evidence="12">
    <location>
        <begin position="1"/>
        <end position="12"/>
    </location>
</feature>
<gene>
    <name evidence="11" type="primary">dnaX</name>
    <name evidence="14" type="ORF">CFR76_00310</name>
</gene>
<keyword evidence="2 11" id="KW-0808">Transferase</keyword>
<comment type="catalytic activity">
    <reaction evidence="10 11">
        <text>DNA(n) + a 2'-deoxyribonucleoside 5'-triphosphate = DNA(n+1) + diphosphate</text>
        <dbReference type="Rhea" id="RHEA:22508"/>
        <dbReference type="Rhea" id="RHEA-COMP:17339"/>
        <dbReference type="Rhea" id="RHEA-COMP:17340"/>
        <dbReference type="ChEBI" id="CHEBI:33019"/>
        <dbReference type="ChEBI" id="CHEBI:61560"/>
        <dbReference type="ChEBI" id="CHEBI:173112"/>
        <dbReference type="EC" id="2.7.7.7"/>
    </reaction>
</comment>
<dbReference type="NCBIfam" id="NF006585">
    <property type="entry name" value="PRK09111.1"/>
    <property type="match status" value="1"/>
</dbReference>
<dbReference type="InterPro" id="IPR022107">
    <property type="entry name" value="DNA_pol_III_gamma/tau_C"/>
</dbReference>
<evidence type="ECO:0000256" key="6">
    <source>
        <dbReference type="ARBA" id="ARBA00022741"/>
    </source>
</evidence>
<dbReference type="Proteomes" id="UP000247371">
    <property type="component" value="Unassembled WGS sequence"/>
</dbReference>
<keyword evidence="5" id="KW-0479">Metal-binding</keyword>
<keyword evidence="9 11" id="KW-0239">DNA-directed DNA polymerase</keyword>
<evidence type="ECO:0000256" key="8">
    <source>
        <dbReference type="ARBA" id="ARBA00022840"/>
    </source>
</evidence>
<dbReference type="InterPro" id="IPR003593">
    <property type="entry name" value="AAA+_ATPase"/>
</dbReference>
<dbReference type="GO" id="GO:0046872">
    <property type="term" value="F:metal ion binding"/>
    <property type="evidence" value="ECO:0007669"/>
    <property type="project" value="UniProtKB-KW"/>
</dbReference>
<dbReference type="SUPFAM" id="SSF52540">
    <property type="entry name" value="P-loop containing nucleoside triphosphate hydrolases"/>
    <property type="match status" value="1"/>
</dbReference>
<evidence type="ECO:0000313" key="15">
    <source>
        <dbReference type="Proteomes" id="UP000247371"/>
    </source>
</evidence>
<dbReference type="FunFam" id="1.10.8.60:FF:000013">
    <property type="entry name" value="DNA polymerase III subunit gamma/tau"/>
    <property type="match status" value="1"/>
</dbReference>
<evidence type="ECO:0000259" key="13">
    <source>
        <dbReference type="SMART" id="SM00382"/>
    </source>
</evidence>
<dbReference type="EC" id="2.7.7.7" evidence="11"/>
<keyword evidence="8 11" id="KW-0067">ATP-binding</keyword>
<dbReference type="FunFam" id="1.20.272.10:FF:000003">
    <property type="entry name" value="DNA polymerase III subunit gamma/tau"/>
    <property type="match status" value="1"/>
</dbReference>
<name>A0A2V4RPV3_9PROT</name>
<evidence type="ECO:0000313" key="14">
    <source>
        <dbReference type="EMBL" id="PYD71160.1"/>
    </source>
</evidence>
<evidence type="ECO:0000256" key="11">
    <source>
        <dbReference type="RuleBase" id="RU364063"/>
    </source>
</evidence>
<dbReference type="CDD" id="cd18137">
    <property type="entry name" value="HLD_clamp_pol_III_gamma_tau"/>
    <property type="match status" value="1"/>
</dbReference>
<keyword evidence="4 11" id="KW-0235">DNA replication</keyword>
<organism evidence="14 15">
    <name type="scientific">Komagataeibacter swingsii</name>
    <dbReference type="NCBI Taxonomy" id="215220"/>
    <lineage>
        <taxon>Bacteria</taxon>
        <taxon>Pseudomonadati</taxon>
        <taxon>Pseudomonadota</taxon>
        <taxon>Alphaproteobacteria</taxon>
        <taxon>Acetobacterales</taxon>
        <taxon>Acetobacteraceae</taxon>
        <taxon>Komagataeibacter</taxon>
    </lineage>
</organism>
<dbReference type="Gene3D" id="3.40.50.300">
    <property type="entry name" value="P-loop containing nucleotide triphosphate hydrolases"/>
    <property type="match status" value="1"/>
</dbReference>
<keyword evidence="3 11" id="KW-0548">Nucleotidyltransferase</keyword>
<dbReference type="Gene3D" id="1.20.272.10">
    <property type="match status" value="1"/>
</dbReference>
<dbReference type="InterPro" id="IPR008921">
    <property type="entry name" value="DNA_pol3_clamp-load_cplx_C"/>
</dbReference>
<dbReference type="GO" id="GO:0003887">
    <property type="term" value="F:DNA-directed DNA polymerase activity"/>
    <property type="evidence" value="ECO:0007669"/>
    <property type="project" value="UniProtKB-KW"/>
</dbReference>
<evidence type="ECO:0000256" key="12">
    <source>
        <dbReference type="SAM" id="MobiDB-lite"/>
    </source>
</evidence>
<evidence type="ECO:0000256" key="7">
    <source>
        <dbReference type="ARBA" id="ARBA00022833"/>
    </source>
</evidence>
<evidence type="ECO:0000256" key="3">
    <source>
        <dbReference type="ARBA" id="ARBA00022695"/>
    </source>
</evidence>
<dbReference type="GO" id="GO:0006261">
    <property type="term" value="P:DNA-templated DNA replication"/>
    <property type="evidence" value="ECO:0007669"/>
    <property type="project" value="TreeGrafter"/>
</dbReference>
<dbReference type="GO" id="GO:0003677">
    <property type="term" value="F:DNA binding"/>
    <property type="evidence" value="ECO:0007669"/>
    <property type="project" value="InterPro"/>
</dbReference>
<evidence type="ECO:0000256" key="1">
    <source>
        <dbReference type="ARBA" id="ARBA00006360"/>
    </source>
</evidence>
<dbReference type="SUPFAM" id="SSF48019">
    <property type="entry name" value="post-AAA+ oligomerization domain-like"/>
    <property type="match status" value="1"/>
</dbReference>
<keyword evidence="15" id="KW-1185">Reference proteome</keyword>
<dbReference type="InterPro" id="IPR022754">
    <property type="entry name" value="DNA_pol_III_gamma-3"/>
</dbReference>
<dbReference type="GO" id="GO:0009360">
    <property type="term" value="C:DNA polymerase III complex"/>
    <property type="evidence" value="ECO:0007669"/>
    <property type="project" value="InterPro"/>
</dbReference>
<protein>
    <recommendedName>
        <fullName evidence="11">DNA polymerase III subunit gamma/tau</fullName>
        <ecNumber evidence="11">2.7.7.7</ecNumber>
    </recommendedName>
</protein>
<keyword evidence="7" id="KW-0862">Zinc</keyword>
<evidence type="ECO:0000256" key="5">
    <source>
        <dbReference type="ARBA" id="ARBA00022723"/>
    </source>
</evidence>
<dbReference type="EMBL" id="NKUB01000001">
    <property type="protein sequence ID" value="PYD71160.1"/>
    <property type="molecule type" value="Genomic_DNA"/>
</dbReference>
<proteinExistence type="inferred from homology"/>
<dbReference type="InterPro" id="IPR027417">
    <property type="entry name" value="P-loop_NTPase"/>
</dbReference>
<dbReference type="SMART" id="SM00382">
    <property type="entry name" value="AAA"/>
    <property type="match status" value="1"/>
</dbReference>
<comment type="caution">
    <text evidence="14">The sequence shown here is derived from an EMBL/GenBank/DDBJ whole genome shotgun (WGS) entry which is preliminary data.</text>
</comment>
<dbReference type="Pfam" id="PF13177">
    <property type="entry name" value="DNA_pol3_delta2"/>
    <property type="match status" value="1"/>
</dbReference>
<dbReference type="PANTHER" id="PTHR11669:SF0">
    <property type="entry name" value="PROTEIN STICHEL-LIKE 2"/>
    <property type="match status" value="1"/>
</dbReference>
<dbReference type="InterPro" id="IPR012763">
    <property type="entry name" value="DNA_pol_III_sug/sutau_N"/>
</dbReference>
<accession>A0A2V4RPV3</accession>
<comment type="similarity">
    <text evidence="1 11">Belongs to the DnaX/STICHEL family.</text>
</comment>
<dbReference type="RefSeq" id="WP_110555325.1">
    <property type="nucleotide sequence ID" value="NZ_NKUB01000001.1"/>
</dbReference>
<feature type="region of interest" description="Disordered" evidence="12">
    <location>
        <begin position="1"/>
        <end position="41"/>
    </location>
</feature>
<dbReference type="GO" id="GO:0005524">
    <property type="term" value="F:ATP binding"/>
    <property type="evidence" value="ECO:0007669"/>
    <property type="project" value="UniProtKB-KW"/>
</dbReference>
<reference evidence="14 15" key="1">
    <citation type="submission" date="2017-07" db="EMBL/GenBank/DDBJ databases">
        <title>A draft genome sequence of Komagataeibacter swingsii LMG 22125.</title>
        <authorList>
            <person name="Skraban J."/>
            <person name="Cleenwerck I."/>
            <person name="Vandamme P."/>
            <person name="Trcek J."/>
        </authorList>
    </citation>
    <scope>NUCLEOTIDE SEQUENCE [LARGE SCALE GENOMIC DNA]</scope>
    <source>
        <strain evidence="14 15">LMG 22125</strain>
    </source>
</reference>
<evidence type="ECO:0000256" key="10">
    <source>
        <dbReference type="ARBA" id="ARBA00049244"/>
    </source>
</evidence>
<dbReference type="Gene3D" id="1.10.8.60">
    <property type="match status" value="1"/>
</dbReference>
<dbReference type="Pfam" id="PF12362">
    <property type="entry name" value="DUF3646"/>
    <property type="match status" value="1"/>
</dbReference>
<evidence type="ECO:0000256" key="2">
    <source>
        <dbReference type="ARBA" id="ARBA00022679"/>
    </source>
</evidence>
<dbReference type="NCBIfam" id="TIGR02397">
    <property type="entry name" value="dnaX_nterm"/>
    <property type="match status" value="1"/>
</dbReference>
<dbReference type="PANTHER" id="PTHR11669">
    <property type="entry name" value="REPLICATION FACTOR C / DNA POLYMERASE III GAMMA-TAU SUBUNIT"/>
    <property type="match status" value="1"/>
</dbReference>
<feature type="domain" description="AAA+ ATPase" evidence="13">
    <location>
        <begin position="80"/>
        <end position="227"/>
    </location>
</feature>
<evidence type="ECO:0000256" key="9">
    <source>
        <dbReference type="ARBA" id="ARBA00022932"/>
    </source>
</evidence>
<comment type="subunit">
    <text evidence="11">DNA polymerase III contains a core (composed of alpha, epsilon and theta chains) that associates with a tau subunit. This core dimerizes to form the POLIII' complex. PolIII' associates with the gamma complex (composed of gamma, delta, delta', psi and chi chains) and with the beta chain to form the complete DNA polymerase III complex.</text>
</comment>
<feature type="region of interest" description="Disordered" evidence="12">
    <location>
        <begin position="442"/>
        <end position="509"/>
    </location>
</feature>
<dbReference type="AlphaFoldDB" id="A0A2V4RPV3"/>
<dbReference type="Pfam" id="PF12169">
    <property type="entry name" value="DNA_pol3_gamma3"/>
    <property type="match status" value="1"/>
</dbReference>
<evidence type="ECO:0000256" key="4">
    <source>
        <dbReference type="ARBA" id="ARBA00022705"/>
    </source>
</evidence>
<dbReference type="CDD" id="cd00009">
    <property type="entry name" value="AAA"/>
    <property type="match status" value="1"/>
</dbReference>
<comment type="function">
    <text evidence="11">DNA polymerase III is a complex, multichain enzyme responsible for most of the replicative synthesis in bacteria. This DNA polymerase also exhibits 3' to 5' exonuclease activity.</text>
</comment>
<sequence>MTVPSDQDRSEEAGLPAPPADGPGLFGDAGPPPAPVTPDAAPAAPYRVLARKYRPTTFDDLIGQETTVRILRNAFALGRVAHAFMLTGVRGVGKTTTARIIARALNCTGPDGKGGPTADPCGVCPNCVAILADRHPDVLEMDAASRTGVDDVREIIEATRFRPMQGRMKVFIIDEVHMLSRNAFNALLKTLEEPPAQVTFIFATTELRKVPVTVLSRCQTFALRRVPQVELAAHFDRVAQAEHVRFSPDALSLIARAADGSVRDGLSLLDQAIAQGTLDGEGGTDAAPIGVDLVAGMLGLADRGLVFDLLDAVLEGRPDRALAITADVYVRGGDLGVMLGDVLELVHTVSRIKAIPALRNNPELPEAERERGAALAERVPVPVLGRTWQMLLKGLSEVEQAPDRRQAAEMVLIRLCYVADLPPPGDLVRRMLGQDAQAAPLRVSEPAGDGGGAATPAAPAPPTTSGNPNGGGGVRMVANGGMRVETTPQPAPRTGKVAETAPMPDPVAPPRTWREAVAFVSGRDAMLHGHLRHATHLVSFAPPLIEIRIERNSLPGLARRLETVLREGTGDPAWQVRLSEEEGEATLAEQGAEIIQLHRAAAQAHPLVQAAMQVFPTARLGEVTDHALDDYGLPPEEMAAGNLAPDLEFAPLDADLVEEDDLDSDDFA</sequence>
<dbReference type="InterPro" id="IPR045085">
    <property type="entry name" value="HLD_clamp_pol_III_gamma_tau"/>
</dbReference>
<dbReference type="Pfam" id="PF22608">
    <property type="entry name" value="DNAX_ATPase_lid"/>
    <property type="match status" value="1"/>
</dbReference>
<keyword evidence="6 11" id="KW-0547">Nucleotide-binding</keyword>
<dbReference type="InterPro" id="IPR050238">
    <property type="entry name" value="DNA_Rep/Repair_Clamp_Loader"/>
</dbReference>